<evidence type="ECO:0000313" key="1">
    <source>
        <dbReference type="EMBL" id="VEP16006.1"/>
    </source>
</evidence>
<reference evidence="1 2" key="1">
    <citation type="submission" date="2019-01" db="EMBL/GenBank/DDBJ databases">
        <authorList>
            <person name="Brito A."/>
        </authorList>
    </citation>
    <scope>NUCLEOTIDE SEQUENCE [LARGE SCALE GENOMIC DNA]</scope>
    <source>
        <strain evidence="1">1</strain>
    </source>
</reference>
<sequence>MVKFQCLNHNQLRYMYNHPYFWSSLVLIDNFFSESEYVK</sequence>
<name>A0A563VX61_9CYAN</name>
<accession>A0A563VX61</accession>
<gene>
    <name evidence="1" type="ORF">H1P_3970001</name>
</gene>
<dbReference type="Proteomes" id="UP000320055">
    <property type="component" value="Unassembled WGS sequence"/>
</dbReference>
<dbReference type="AlphaFoldDB" id="A0A563VX61"/>
<proteinExistence type="predicted"/>
<dbReference type="EMBL" id="CAACVJ010000331">
    <property type="protein sequence ID" value="VEP16006.1"/>
    <property type="molecule type" value="Genomic_DNA"/>
</dbReference>
<organism evidence="1 2">
    <name type="scientific">Hyella patelloides LEGE 07179</name>
    <dbReference type="NCBI Taxonomy" id="945734"/>
    <lineage>
        <taxon>Bacteria</taxon>
        <taxon>Bacillati</taxon>
        <taxon>Cyanobacteriota</taxon>
        <taxon>Cyanophyceae</taxon>
        <taxon>Pleurocapsales</taxon>
        <taxon>Hyellaceae</taxon>
        <taxon>Hyella</taxon>
    </lineage>
</organism>
<keyword evidence="2" id="KW-1185">Reference proteome</keyword>
<evidence type="ECO:0000313" key="2">
    <source>
        <dbReference type="Proteomes" id="UP000320055"/>
    </source>
</evidence>
<protein>
    <submittedName>
        <fullName evidence="1">Uncharacterized protein</fullName>
    </submittedName>
</protein>